<evidence type="ECO:0000313" key="3">
    <source>
        <dbReference type="EMBL" id="CEM15443.1"/>
    </source>
</evidence>
<protein>
    <recommendedName>
        <fullName evidence="2">Transglutaminase-like domain-containing protein</fullName>
    </recommendedName>
</protein>
<accession>A0A0G4FMM1</accession>
<keyword evidence="1" id="KW-0732">Signal</keyword>
<dbReference type="InterPro" id="IPR002931">
    <property type="entry name" value="Transglutaminase-like"/>
</dbReference>
<dbReference type="VEuPathDB" id="CryptoDB:Cvel_17814"/>
<dbReference type="Pfam" id="PF01841">
    <property type="entry name" value="Transglut_core"/>
    <property type="match status" value="1"/>
</dbReference>
<reference evidence="3" key="1">
    <citation type="submission" date="2014-11" db="EMBL/GenBank/DDBJ databases">
        <authorList>
            <person name="Otto D Thomas"/>
            <person name="Naeem Raeece"/>
        </authorList>
    </citation>
    <scope>NUCLEOTIDE SEQUENCE</scope>
</reference>
<dbReference type="PANTHER" id="PTHR35532">
    <property type="entry name" value="SIMILAR TO POLYHYDROXYALKANOATE DEPOLYMERASE"/>
    <property type="match status" value="1"/>
</dbReference>
<dbReference type="SMART" id="SM00460">
    <property type="entry name" value="TGc"/>
    <property type="match status" value="1"/>
</dbReference>
<gene>
    <name evidence="3" type="ORF">Cvel_17814</name>
</gene>
<dbReference type="InterPro" id="IPR038765">
    <property type="entry name" value="Papain-like_cys_pep_sf"/>
</dbReference>
<feature type="domain" description="Transglutaminase-like" evidence="2">
    <location>
        <begin position="213"/>
        <end position="275"/>
    </location>
</feature>
<organism evidence="3">
    <name type="scientific">Chromera velia CCMP2878</name>
    <dbReference type="NCBI Taxonomy" id="1169474"/>
    <lineage>
        <taxon>Eukaryota</taxon>
        <taxon>Sar</taxon>
        <taxon>Alveolata</taxon>
        <taxon>Colpodellida</taxon>
        <taxon>Chromeraceae</taxon>
        <taxon>Chromera</taxon>
    </lineage>
</organism>
<sequence>MSLLVPFLFVLMASGFSVSLEKRENSRQRSTPSARQVFEEIEKFRGGVTGPNSQSVGSLSLSVVEQFTEEELECWHSLLKNMPPMDLDSQTGPTLEDLAENIRLALKARETFPWAGKETVPFEVFKNEVLPYAVIDELRERLPNGQSWRSLFFEKAKALLLPSTGSDTKAATSLSDAALALNLKAWEAFKEWGHDKIVFKSDQSPQIMSVAQVLHAGYASCTGLSIFLVNLCRAAGIPARMAGTPLWNTETGGNHSWVEIWTGASGGWVFTGAAEQSPDGFNRGWFFPEPVQKQIPGDKYKAIFATSWGWRDSKSGDLLPEFPFSWTDPKKMVVRGVDRTSDYLALLPPSESTTTTV</sequence>
<evidence type="ECO:0000256" key="1">
    <source>
        <dbReference type="SAM" id="SignalP"/>
    </source>
</evidence>
<name>A0A0G4FMM1_9ALVE</name>
<proteinExistence type="predicted"/>
<dbReference type="PANTHER" id="PTHR35532:SF5">
    <property type="entry name" value="CARBOHYDRATE-BINDING DOMAIN-CONTAINING PROTEIN"/>
    <property type="match status" value="1"/>
</dbReference>
<feature type="signal peptide" evidence="1">
    <location>
        <begin position="1"/>
        <end position="15"/>
    </location>
</feature>
<evidence type="ECO:0000259" key="2">
    <source>
        <dbReference type="SMART" id="SM00460"/>
    </source>
</evidence>
<dbReference type="EMBL" id="CDMZ01000489">
    <property type="protein sequence ID" value="CEM15443.1"/>
    <property type="molecule type" value="Genomic_DNA"/>
</dbReference>
<dbReference type="Gene3D" id="3.10.620.30">
    <property type="match status" value="1"/>
</dbReference>
<dbReference type="AlphaFoldDB" id="A0A0G4FMM1"/>
<dbReference type="SUPFAM" id="SSF54001">
    <property type="entry name" value="Cysteine proteinases"/>
    <property type="match status" value="1"/>
</dbReference>
<feature type="chain" id="PRO_5012836575" description="Transglutaminase-like domain-containing protein" evidence="1">
    <location>
        <begin position="16"/>
        <end position="357"/>
    </location>
</feature>